<sequence length="81" mass="8645">AMKIASAARTAARQGAALWRPVLSSGAPFSTLTVKDLPRHVVDCEYAVRGAVLLRAEELQSKLANQLAGRGGDEEPLPFDQ</sequence>
<reference evidence="1" key="1">
    <citation type="submission" date="2021-02" db="EMBL/GenBank/DDBJ databases">
        <authorList>
            <person name="Dougan E. K."/>
            <person name="Rhodes N."/>
            <person name="Thang M."/>
            <person name="Chan C."/>
        </authorList>
    </citation>
    <scope>NUCLEOTIDE SEQUENCE</scope>
</reference>
<keyword evidence="2" id="KW-1185">Reference proteome</keyword>
<protein>
    <submittedName>
        <fullName evidence="1">Uncharacterized protein</fullName>
    </submittedName>
</protein>
<feature type="non-terminal residue" evidence="1">
    <location>
        <position position="1"/>
    </location>
</feature>
<evidence type="ECO:0000313" key="2">
    <source>
        <dbReference type="Proteomes" id="UP000654075"/>
    </source>
</evidence>
<accession>A0A813DMH2</accession>
<dbReference type="InterPro" id="IPR015422">
    <property type="entry name" value="PyrdxlP-dep_Trfase_small"/>
</dbReference>
<evidence type="ECO:0000313" key="1">
    <source>
        <dbReference type="EMBL" id="CAE8589092.1"/>
    </source>
</evidence>
<feature type="non-terminal residue" evidence="1">
    <location>
        <position position="81"/>
    </location>
</feature>
<dbReference type="Gene3D" id="3.90.1150.10">
    <property type="entry name" value="Aspartate Aminotransferase, domain 1"/>
    <property type="match status" value="1"/>
</dbReference>
<gene>
    <name evidence="1" type="ORF">PGLA1383_LOCUS7871</name>
</gene>
<organism evidence="1 2">
    <name type="scientific">Polarella glacialis</name>
    <name type="common">Dinoflagellate</name>
    <dbReference type="NCBI Taxonomy" id="89957"/>
    <lineage>
        <taxon>Eukaryota</taxon>
        <taxon>Sar</taxon>
        <taxon>Alveolata</taxon>
        <taxon>Dinophyceae</taxon>
        <taxon>Suessiales</taxon>
        <taxon>Suessiaceae</taxon>
        <taxon>Polarella</taxon>
    </lineage>
</organism>
<proteinExistence type="predicted"/>
<dbReference type="AlphaFoldDB" id="A0A813DMH2"/>
<dbReference type="EMBL" id="CAJNNV010003477">
    <property type="protein sequence ID" value="CAE8589092.1"/>
    <property type="molecule type" value="Genomic_DNA"/>
</dbReference>
<name>A0A813DMH2_POLGL</name>
<dbReference type="OrthoDB" id="1732682at2759"/>
<comment type="caution">
    <text evidence="1">The sequence shown here is derived from an EMBL/GenBank/DDBJ whole genome shotgun (WGS) entry which is preliminary data.</text>
</comment>
<dbReference type="Proteomes" id="UP000654075">
    <property type="component" value="Unassembled WGS sequence"/>
</dbReference>